<evidence type="ECO:0000256" key="1">
    <source>
        <dbReference type="ARBA" id="ARBA00022723"/>
    </source>
</evidence>
<dbReference type="Pfam" id="PF00037">
    <property type="entry name" value="Fer4"/>
    <property type="match status" value="1"/>
</dbReference>
<dbReference type="InterPro" id="IPR017896">
    <property type="entry name" value="4Fe4S_Fe-S-bd"/>
</dbReference>
<dbReference type="Pfam" id="PF04015">
    <property type="entry name" value="DUF362"/>
    <property type="match status" value="1"/>
</dbReference>
<gene>
    <name evidence="5" type="ORF">A2024_07705</name>
</gene>
<feature type="domain" description="4Fe-4S ferredoxin-type" evidence="4">
    <location>
        <begin position="364"/>
        <end position="395"/>
    </location>
</feature>
<dbReference type="GO" id="GO:0046872">
    <property type="term" value="F:metal ion binding"/>
    <property type="evidence" value="ECO:0007669"/>
    <property type="project" value="UniProtKB-KW"/>
</dbReference>
<keyword evidence="2" id="KW-0408">Iron</keyword>
<keyword evidence="3" id="KW-0411">Iron-sulfur</keyword>
<proteinExistence type="predicted"/>
<dbReference type="SUPFAM" id="SSF54862">
    <property type="entry name" value="4Fe-4S ferredoxins"/>
    <property type="match status" value="1"/>
</dbReference>
<comment type="caution">
    <text evidence="5">The sequence shown here is derived from an EMBL/GenBank/DDBJ whole genome shotgun (WGS) entry which is preliminary data.</text>
</comment>
<sequence>MSVDIYKNEIIIKRADTAGGIYKSVEEIITQYDNHLPVNKDAAIVLKPNLNSNMNALTGNTTDLRIIVAVVKILHSKGYKNITIAEGTNSGFHRQGIDVIKRLKVDVLSDKLGIKYLDTNSVDARDVVFEDGVVAMAAKIFFEADYFINLPKLKMHYETEMSACLKSLIGCLAGMKNKQKTHYSLIKNICNLNDQIKPNLHILDAVIAMEGTGPTTGTPIKGGLIVAGSNPYLIDAAAAIIAHVPINDVPVLKEAKERGKLNGKDLEYLETLGLGSFSTAFKRPQISWLTALVTHKKLQKYFQKIRHAPGIGSLFDKGLGNKLLFRLGVTQEVMINNEMGSVLLNHNHSRCIKCGYCKEYCPMGKPEPDKFSENCIGCLYCFSCCPQRAISVNGELGFFEEQIKQYDDIIRVVVQKKIIQVNDIL</sequence>
<accession>A0A1F5R9M8</accession>
<dbReference type="GO" id="GO:0051536">
    <property type="term" value="F:iron-sulfur cluster binding"/>
    <property type="evidence" value="ECO:0007669"/>
    <property type="project" value="UniProtKB-KW"/>
</dbReference>
<dbReference type="EMBL" id="MFFM01000037">
    <property type="protein sequence ID" value="OGF11142.1"/>
    <property type="molecule type" value="Genomic_DNA"/>
</dbReference>
<dbReference type="InterPro" id="IPR007160">
    <property type="entry name" value="DUF362"/>
</dbReference>
<dbReference type="PROSITE" id="PS51379">
    <property type="entry name" value="4FE4S_FER_2"/>
    <property type="match status" value="2"/>
</dbReference>
<evidence type="ECO:0000259" key="4">
    <source>
        <dbReference type="PROSITE" id="PS51379"/>
    </source>
</evidence>
<evidence type="ECO:0000256" key="2">
    <source>
        <dbReference type="ARBA" id="ARBA00023004"/>
    </source>
</evidence>
<evidence type="ECO:0000256" key="3">
    <source>
        <dbReference type="ARBA" id="ARBA00023014"/>
    </source>
</evidence>
<keyword evidence="1" id="KW-0479">Metal-binding</keyword>
<name>A0A1F5R9M8_9BACT</name>
<dbReference type="AlphaFoldDB" id="A0A1F5R9M8"/>
<organism evidence="5 6">
    <name type="scientific">Candidatus Edwardsbacteria bacterium GWF2_54_11</name>
    <dbReference type="NCBI Taxonomy" id="1817851"/>
    <lineage>
        <taxon>Bacteria</taxon>
        <taxon>Candidatus Edwardsiibacteriota</taxon>
    </lineage>
</organism>
<evidence type="ECO:0000313" key="5">
    <source>
        <dbReference type="EMBL" id="OGF11142.1"/>
    </source>
</evidence>
<protein>
    <recommendedName>
        <fullName evidence="4">4Fe-4S ferredoxin-type domain-containing protein</fullName>
    </recommendedName>
</protein>
<dbReference type="Proteomes" id="UP000177230">
    <property type="component" value="Unassembled WGS sequence"/>
</dbReference>
<dbReference type="InterPro" id="IPR017900">
    <property type="entry name" value="4Fe4S_Fe_S_CS"/>
</dbReference>
<reference evidence="5 6" key="1">
    <citation type="journal article" date="2016" name="Nat. Commun.">
        <title>Thousands of microbial genomes shed light on interconnected biogeochemical processes in an aquifer system.</title>
        <authorList>
            <person name="Anantharaman K."/>
            <person name="Brown C.T."/>
            <person name="Hug L.A."/>
            <person name="Sharon I."/>
            <person name="Castelle C.J."/>
            <person name="Probst A.J."/>
            <person name="Thomas B.C."/>
            <person name="Singh A."/>
            <person name="Wilkins M.J."/>
            <person name="Karaoz U."/>
            <person name="Brodie E.L."/>
            <person name="Williams K.H."/>
            <person name="Hubbard S.S."/>
            <person name="Banfield J.F."/>
        </authorList>
    </citation>
    <scope>NUCLEOTIDE SEQUENCE [LARGE SCALE GENOMIC DNA]</scope>
</reference>
<dbReference type="PROSITE" id="PS00198">
    <property type="entry name" value="4FE4S_FER_1"/>
    <property type="match status" value="1"/>
</dbReference>
<feature type="domain" description="4Fe-4S ferredoxin-type" evidence="4">
    <location>
        <begin position="342"/>
        <end position="362"/>
    </location>
</feature>
<evidence type="ECO:0000313" key="6">
    <source>
        <dbReference type="Proteomes" id="UP000177230"/>
    </source>
</evidence>